<dbReference type="SUPFAM" id="SSF53756">
    <property type="entry name" value="UDP-Glycosyltransferase/glycogen phosphorylase"/>
    <property type="match status" value="1"/>
</dbReference>
<organism evidence="1 2">
    <name type="scientific">Hallerella porci</name>
    <dbReference type="NCBI Taxonomy" id="1945871"/>
    <lineage>
        <taxon>Bacteria</taxon>
        <taxon>Pseudomonadati</taxon>
        <taxon>Fibrobacterota</taxon>
        <taxon>Fibrobacteria</taxon>
        <taxon>Fibrobacterales</taxon>
        <taxon>Fibrobacteraceae</taxon>
        <taxon>Hallerella</taxon>
    </lineage>
</organism>
<keyword evidence="2" id="KW-1185">Reference proteome</keyword>
<evidence type="ECO:0000313" key="1">
    <source>
        <dbReference type="EMBL" id="PWK92659.1"/>
    </source>
</evidence>
<protein>
    <submittedName>
        <fullName evidence="1">Uncharacterized protein</fullName>
    </submittedName>
</protein>
<sequence>MRVLHYILGFPPMRSGGLTKYAIDLMHAQKLLGHDVFAIYPGNPSLFSWKISIYNEGLCCGIPSYKIRNALLLPLPPPRLMGKLTKASALCVFQFCLWPEQQGALQRRRQG</sequence>
<dbReference type="EMBL" id="QGHD01000034">
    <property type="protein sequence ID" value="PWK92659.1"/>
    <property type="molecule type" value="Genomic_DNA"/>
</dbReference>
<evidence type="ECO:0000313" key="2">
    <source>
        <dbReference type="Proteomes" id="UP000245523"/>
    </source>
</evidence>
<dbReference type="Proteomes" id="UP000245523">
    <property type="component" value="Unassembled WGS sequence"/>
</dbReference>
<comment type="caution">
    <text evidence="1">The sequence shown here is derived from an EMBL/GenBank/DDBJ whole genome shotgun (WGS) entry which is preliminary data.</text>
</comment>
<accession>A0ABX5LL48</accession>
<proteinExistence type="predicted"/>
<gene>
    <name evidence="1" type="ORF">B0H50_13418</name>
</gene>
<reference evidence="1 2" key="1">
    <citation type="submission" date="2018-05" db="EMBL/GenBank/DDBJ databases">
        <title>Animal gut microbial communities from fecal samples from Wisconsin, USA.</title>
        <authorList>
            <person name="Neumann A."/>
        </authorList>
    </citation>
    <scope>NUCLEOTIDE SEQUENCE [LARGE SCALE GENOMIC DNA]</scope>
    <source>
        <strain evidence="1 2">UWS4</strain>
    </source>
</reference>
<name>A0ABX5LL48_9BACT</name>